<evidence type="ECO:0008006" key="4">
    <source>
        <dbReference type="Google" id="ProtNLM"/>
    </source>
</evidence>
<feature type="region of interest" description="Disordered" evidence="1">
    <location>
        <begin position="65"/>
        <end position="95"/>
    </location>
</feature>
<keyword evidence="3" id="KW-1185">Reference proteome</keyword>
<comment type="caution">
    <text evidence="2">The sequence shown here is derived from an EMBL/GenBank/DDBJ whole genome shotgun (WGS) entry which is preliminary data.</text>
</comment>
<dbReference type="RefSeq" id="WP_220779138.1">
    <property type="nucleotide sequence ID" value="NZ_BPEY01000006.1"/>
</dbReference>
<evidence type="ECO:0000256" key="1">
    <source>
        <dbReference type="SAM" id="MobiDB-lite"/>
    </source>
</evidence>
<evidence type="ECO:0000313" key="2">
    <source>
        <dbReference type="EMBL" id="GIU41392.1"/>
    </source>
</evidence>
<evidence type="ECO:0000313" key="3">
    <source>
        <dbReference type="Proteomes" id="UP000887104"/>
    </source>
</evidence>
<sequence length="95" mass="10546">MSNIIQLLERMGQDASLQTAEQYNSAINAAELSSELKQSLLTKNIPSLEKQLDICPDIYCVFLPAEDEDSTEESDEQNDSEPTSPEITSTLYKCA</sequence>
<name>A0ABQ4P1K2_9GAMM</name>
<feature type="compositionally biased region" description="Acidic residues" evidence="1">
    <location>
        <begin position="65"/>
        <end position="79"/>
    </location>
</feature>
<gene>
    <name evidence="2" type="ORF">TUM4438_05460</name>
</gene>
<organism evidence="2 3">
    <name type="scientific">Shewanella sairae</name>
    <dbReference type="NCBI Taxonomy" id="190310"/>
    <lineage>
        <taxon>Bacteria</taxon>
        <taxon>Pseudomonadati</taxon>
        <taxon>Pseudomonadota</taxon>
        <taxon>Gammaproteobacteria</taxon>
        <taxon>Alteromonadales</taxon>
        <taxon>Shewanellaceae</taxon>
        <taxon>Shewanella</taxon>
    </lineage>
</organism>
<dbReference type="Proteomes" id="UP000887104">
    <property type="component" value="Unassembled WGS sequence"/>
</dbReference>
<accession>A0ABQ4P1K2</accession>
<proteinExistence type="predicted"/>
<dbReference type="EMBL" id="BPEY01000006">
    <property type="protein sequence ID" value="GIU41392.1"/>
    <property type="molecule type" value="Genomic_DNA"/>
</dbReference>
<reference evidence="2" key="1">
    <citation type="submission" date="2021-05" db="EMBL/GenBank/DDBJ databases">
        <title>Molecular characterization for Shewanella algae harboring chromosomal blaOXA-55-like strains isolated from clinical and environment sample.</title>
        <authorList>
            <person name="Ohama Y."/>
            <person name="Aoki K."/>
            <person name="Harada S."/>
            <person name="Moriya K."/>
            <person name="Ishii Y."/>
            <person name="Tateda K."/>
        </authorList>
    </citation>
    <scope>NUCLEOTIDE SEQUENCE</scope>
    <source>
        <strain evidence="2">JCM 11563</strain>
    </source>
</reference>
<feature type="compositionally biased region" description="Polar residues" evidence="1">
    <location>
        <begin position="82"/>
        <end position="95"/>
    </location>
</feature>
<protein>
    <recommendedName>
        <fullName evidence="4">Transcriptional regulator</fullName>
    </recommendedName>
</protein>